<dbReference type="EMBL" id="DWWS01000073">
    <property type="protein sequence ID" value="HJC25880.1"/>
    <property type="molecule type" value="Genomic_DNA"/>
</dbReference>
<dbReference type="SMART" id="SM00710">
    <property type="entry name" value="PbH1"/>
    <property type="match status" value="5"/>
</dbReference>
<protein>
    <submittedName>
        <fullName evidence="2">Right-handed parallel beta-helix repeat-containing protein</fullName>
    </submittedName>
</protein>
<sequence length="467" mass="51417">MNTKRTFYLDSKNGDDTRTGLSPEEAWRSLERANEQEFQPGDALRLKRGGSWHGMLRPKGSGSAESPVTVDAYGAAGGEPAEDGAAGALPVIHGDGAYAAVLLEGLSFWQVRNIAVTNRAKERGVRQGICVCGSAEGITRGIVIENCEIFDVQGENRRNRNVYESMYWNSGIYVTMPGRSSGKNHLHDIIISGNYVHDVLTSGIRVNQQEDFINDIHHTHVVVRGNRIERTGSDGIIVANCISPLIDGNVCLDAGALGSLEDTRLIAGIWVCAVSDALIQRNEVGRTRLFENDGTAFDTDWGTAGTTVFQYNYTHGNKGGFWLDCTGINRNRECEGTVLRYNISVDDERCLIQDDYGIRSELYGNLFLHTGETGPMICCHREGQSHIFTRNIFAFRGQPALGWQSSAFRGNWYGELAGLPEDPEAKNGSPIELEGLSQRLLESEECRRQLWDRLAEAAGTRAEPPTD</sequence>
<gene>
    <name evidence="2" type="ORF">H9761_19655</name>
</gene>
<name>A0A9D2NJJ7_9FIRM</name>
<evidence type="ECO:0000313" key="2">
    <source>
        <dbReference type="EMBL" id="HJC25880.1"/>
    </source>
</evidence>
<proteinExistence type="predicted"/>
<organism evidence="2 3">
    <name type="scientific">Candidatus Eisenbergiella merdavium</name>
    <dbReference type="NCBI Taxonomy" id="2838551"/>
    <lineage>
        <taxon>Bacteria</taxon>
        <taxon>Bacillati</taxon>
        <taxon>Bacillota</taxon>
        <taxon>Clostridia</taxon>
        <taxon>Lachnospirales</taxon>
        <taxon>Lachnospiraceae</taxon>
        <taxon>Eisenbergiella</taxon>
    </lineage>
</organism>
<evidence type="ECO:0000256" key="1">
    <source>
        <dbReference type="SAM" id="MobiDB-lite"/>
    </source>
</evidence>
<dbReference type="InterPro" id="IPR006626">
    <property type="entry name" value="PbH1"/>
</dbReference>
<dbReference type="InterPro" id="IPR011050">
    <property type="entry name" value="Pectin_lyase_fold/virulence"/>
</dbReference>
<dbReference type="Gene3D" id="2.160.20.10">
    <property type="entry name" value="Single-stranded right-handed beta-helix, Pectin lyase-like"/>
    <property type="match status" value="1"/>
</dbReference>
<dbReference type="InterPro" id="IPR012334">
    <property type="entry name" value="Pectin_lyas_fold"/>
</dbReference>
<comment type="caution">
    <text evidence="2">The sequence shown here is derived from an EMBL/GenBank/DDBJ whole genome shotgun (WGS) entry which is preliminary data.</text>
</comment>
<accession>A0A9D2NJJ7</accession>
<dbReference type="Proteomes" id="UP000823891">
    <property type="component" value="Unassembled WGS sequence"/>
</dbReference>
<evidence type="ECO:0000313" key="3">
    <source>
        <dbReference type="Proteomes" id="UP000823891"/>
    </source>
</evidence>
<reference evidence="2" key="1">
    <citation type="journal article" date="2021" name="PeerJ">
        <title>Extensive microbial diversity within the chicken gut microbiome revealed by metagenomics and culture.</title>
        <authorList>
            <person name="Gilroy R."/>
            <person name="Ravi A."/>
            <person name="Getino M."/>
            <person name="Pursley I."/>
            <person name="Horton D.L."/>
            <person name="Alikhan N.F."/>
            <person name="Baker D."/>
            <person name="Gharbi K."/>
            <person name="Hall N."/>
            <person name="Watson M."/>
            <person name="Adriaenssens E.M."/>
            <person name="Foster-Nyarko E."/>
            <person name="Jarju S."/>
            <person name="Secka A."/>
            <person name="Antonio M."/>
            <person name="Oren A."/>
            <person name="Chaudhuri R.R."/>
            <person name="La Ragione R."/>
            <person name="Hildebrand F."/>
            <person name="Pallen M.J."/>
        </authorList>
    </citation>
    <scope>NUCLEOTIDE SEQUENCE</scope>
    <source>
        <strain evidence="2">USAMLcec2-132</strain>
    </source>
</reference>
<feature type="region of interest" description="Disordered" evidence="1">
    <location>
        <begin position="1"/>
        <end position="21"/>
    </location>
</feature>
<dbReference type="AlphaFoldDB" id="A0A9D2NJJ7"/>
<reference evidence="2" key="2">
    <citation type="submission" date="2021-04" db="EMBL/GenBank/DDBJ databases">
        <authorList>
            <person name="Gilroy R."/>
        </authorList>
    </citation>
    <scope>NUCLEOTIDE SEQUENCE</scope>
    <source>
        <strain evidence="2">USAMLcec2-132</strain>
    </source>
</reference>
<dbReference type="SUPFAM" id="SSF51126">
    <property type="entry name" value="Pectin lyase-like"/>
    <property type="match status" value="1"/>
</dbReference>